<dbReference type="Pfam" id="PF03853">
    <property type="entry name" value="YjeF_N"/>
    <property type="match status" value="1"/>
</dbReference>
<dbReference type="EMBL" id="JAHKSW010000020">
    <property type="protein sequence ID" value="KAG7319883.1"/>
    <property type="molecule type" value="Genomic_DNA"/>
</dbReference>
<feature type="transmembrane region" description="Helical" evidence="17">
    <location>
        <begin position="30"/>
        <end position="50"/>
    </location>
</feature>
<keyword evidence="7" id="KW-0999">Mitochondrion inner membrane</keyword>
<keyword evidence="5" id="KW-0679">Respiratory chain</keyword>
<keyword evidence="6 17" id="KW-0812">Transmembrane</keyword>
<dbReference type="GO" id="GO:0005743">
    <property type="term" value="C:mitochondrial inner membrane"/>
    <property type="evidence" value="ECO:0007669"/>
    <property type="project" value="UniProtKB-SubCell"/>
</dbReference>
<evidence type="ECO:0000256" key="12">
    <source>
        <dbReference type="ARBA" id="ARBA00030328"/>
    </source>
</evidence>
<dbReference type="InterPro" id="IPR004443">
    <property type="entry name" value="YjeF_N_dom"/>
</dbReference>
<proteinExistence type="inferred from homology"/>
<evidence type="ECO:0000256" key="15">
    <source>
        <dbReference type="ARBA" id="ARBA00046797"/>
    </source>
</evidence>
<keyword evidence="10" id="KW-0496">Mitochondrion</keyword>
<reference evidence="19 20" key="1">
    <citation type="submission" date="2021-06" db="EMBL/GenBank/DDBJ databases">
        <title>Chromosome-level genome assembly of the red-tail catfish (Hemibagrus wyckioides).</title>
        <authorList>
            <person name="Shao F."/>
        </authorList>
    </citation>
    <scope>NUCLEOTIDE SEQUENCE [LARGE SCALE GENOMIC DNA]</scope>
    <source>
        <strain evidence="19">EC202008001</strain>
        <tissue evidence="19">Blood</tissue>
    </source>
</reference>
<dbReference type="PANTHER" id="PTHR12966:SF0">
    <property type="entry name" value="NADH DEHYDROGENASE [UBIQUINONE] 1 ALPHA SUBCOMPLEX SUBUNIT 13"/>
    <property type="match status" value="1"/>
</dbReference>
<gene>
    <name evidence="19" type="ORF">KOW79_017026</name>
</gene>
<evidence type="ECO:0000256" key="14">
    <source>
        <dbReference type="ARBA" id="ARBA00045908"/>
    </source>
</evidence>
<sequence>MAASKVKQDMPPPGGYGPIDYKRNLPKRGLSGYSLFGIGIGVMLFGYWRLFKWNRERRRLHIEELEARIALLPLLQAENDRRTLRMLRENLEEEAIIMKDVPGWKVGENVFHTDRWVTPTTDELFNLRPQEELLHKRFGFLCEKAAEHTLVQQKKALKSVLKEMNHSSADQDCESTLMPHYLSKEEAVAMEMELLRDYHFGLHQLIEILGHACAVAITKTYPLSTLGKRQPTVLVVCGPDQNGCIGLACARYLRLFEYMPTVFYPKRSSQSPHLDFTVQCEKMDIPFLSYLPTEVQLINDAYNLVVDALLGPETELGTAKEPFTSIMLTLRGVKIPIASLDIPSGWDPDEASIDGINPNVLISLIAPKRCALSFSGTHLLAGRLLPYDIQRKYELNLPKFPSTACITELH</sequence>
<evidence type="ECO:0000256" key="17">
    <source>
        <dbReference type="SAM" id="Phobius"/>
    </source>
</evidence>
<keyword evidence="9 17" id="KW-1133">Transmembrane helix</keyword>
<evidence type="ECO:0000313" key="19">
    <source>
        <dbReference type="EMBL" id="KAG7319883.1"/>
    </source>
</evidence>
<keyword evidence="4" id="KW-0813">Transport</keyword>
<comment type="function">
    <text evidence="14">Accessory subunit of the mitochondrial membrane respiratory chain NADH dehydrogenase (Complex I), that is believed not to be involved in catalysis. Complex I functions in the transfer of electrons from NADH to the respiratory chain. The immediate electron acceptor for the enzyme is believed to be ubiquinone. Involved in the interferon/all-trans-retinoic acid (IFN/RA) induced cell death. This apoptotic activity is inhibited by interaction with viral IRF1. Prevents the transactivation of STAT3 target genes. May play a role in CARD15-mediated innate mucosal responses and serve to regulate intestinal epithelial cell responses to microbes.</text>
</comment>
<evidence type="ECO:0000256" key="6">
    <source>
        <dbReference type="ARBA" id="ARBA00022692"/>
    </source>
</evidence>
<comment type="caution">
    <text evidence="19">The sequence shown here is derived from an EMBL/GenBank/DDBJ whole genome shotgun (WGS) entry which is preliminary data.</text>
</comment>
<organism evidence="19 20">
    <name type="scientific">Hemibagrus wyckioides</name>
    <dbReference type="NCBI Taxonomy" id="337641"/>
    <lineage>
        <taxon>Eukaryota</taxon>
        <taxon>Metazoa</taxon>
        <taxon>Chordata</taxon>
        <taxon>Craniata</taxon>
        <taxon>Vertebrata</taxon>
        <taxon>Euteleostomi</taxon>
        <taxon>Actinopterygii</taxon>
        <taxon>Neopterygii</taxon>
        <taxon>Teleostei</taxon>
        <taxon>Ostariophysi</taxon>
        <taxon>Siluriformes</taxon>
        <taxon>Bagridae</taxon>
        <taxon>Hemibagrus</taxon>
    </lineage>
</organism>
<name>A0A9D3NBJ0_9TELE</name>
<feature type="domain" description="YjeF N-terminal" evidence="18">
    <location>
        <begin position="187"/>
        <end position="397"/>
    </location>
</feature>
<comment type="subcellular location">
    <subcellularLocation>
        <location evidence="1">Mitochondrion inner membrane</location>
        <topology evidence="1">Single-pass membrane protein</topology>
        <orientation evidence="1">Matrix side</orientation>
    </subcellularLocation>
</comment>
<dbReference type="AlphaFoldDB" id="A0A9D3NBJ0"/>
<evidence type="ECO:0000256" key="4">
    <source>
        <dbReference type="ARBA" id="ARBA00022448"/>
    </source>
</evidence>
<evidence type="ECO:0000256" key="13">
    <source>
        <dbReference type="ARBA" id="ARBA00031622"/>
    </source>
</evidence>
<evidence type="ECO:0000256" key="2">
    <source>
        <dbReference type="ARBA" id="ARBA00007312"/>
    </source>
</evidence>
<dbReference type="GO" id="GO:0045271">
    <property type="term" value="C:respiratory chain complex I"/>
    <property type="evidence" value="ECO:0007669"/>
    <property type="project" value="UniProtKB-ARBA"/>
</dbReference>
<keyword evidence="8" id="KW-0249">Electron transport</keyword>
<accession>A0A9D3NBJ0</accession>
<dbReference type="NCBIfam" id="TIGR00197">
    <property type="entry name" value="yjeF_nterm"/>
    <property type="match status" value="1"/>
</dbReference>
<dbReference type="InterPro" id="IPR036652">
    <property type="entry name" value="YjeF_N_dom_sf"/>
</dbReference>
<evidence type="ECO:0000256" key="5">
    <source>
        <dbReference type="ARBA" id="ARBA00022660"/>
    </source>
</evidence>
<evidence type="ECO:0000256" key="10">
    <source>
        <dbReference type="ARBA" id="ARBA00023128"/>
    </source>
</evidence>
<evidence type="ECO:0000256" key="8">
    <source>
        <dbReference type="ARBA" id="ARBA00022982"/>
    </source>
</evidence>
<evidence type="ECO:0000256" key="1">
    <source>
        <dbReference type="ARBA" id="ARBA00004298"/>
    </source>
</evidence>
<dbReference type="OrthoDB" id="10064708at2759"/>
<dbReference type="PROSITE" id="PS51385">
    <property type="entry name" value="YJEF_N"/>
    <property type="match status" value="1"/>
</dbReference>
<keyword evidence="20" id="KW-1185">Reference proteome</keyword>
<evidence type="ECO:0000259" key="18">
    <source>
        <dbReference type="PROSITE" id="PS51385"/>
    </source>
</evidence>
<evidence type="ECO:0000256" key="11">
    <source>
        <dbReference type="ARBA" id="ARBA00023136"/>
    </source>
</evidence>
<dbReference type="SUPFAM" id="SSF64153">
    <property type="entry name" value="YjeF N-terminal domain-like"/>
    <property type="match status" value="1"/>
</dbReference>
<protein>
    <recommendedName>
        <fullName evidence="3">NADH dehydrogenase [ubiquinone] 1 alpha subcomplex subunit 13</fullName>
    </recommendedName>
    <alternativeName>
        <fullName evidence="16">ApoA-I-binding protein 2</fullName>
    </alternativeName>
    <alternativeName>
        <fullName evidence="13">Complex I-B16.6</fullName>
    </alternativeName>
    <alternativeName>
        <fullName evidence="12">NADH-ubiquinone oxidoreductase B16.6 subunit</fullName>
    </alternativeName>
</protein>
<dbReference type="CDD" id="cd14686">
    <property type="entry name" value="bZIP"/>
    <property type="match status" value="1"/>
</dbReference>
<evidence type="ECO:0000313" key="20">
    <source>
        <dbReference type="Proteomes" id="UP000824219"/>
    </source>
</evidence>
<evidence type="ECO:0000256" key="3">
    <source>
        <dbReference type="ARBA" id="ARBA00018192"/>
    </source>
</evidence>
<dbReference type="PANTHER" id="PTHR12966">
    <property type="entry name" value="NADH DEHYDROGENASE UBIQUINONE 1 ALPHA SUBCOMPLEX SUBUNIT 13"/>
    <property type="match status" value="1"/>
</dbReference>
<comment type="subunit">
    <text evidence="15">Complex I is composed of 45 different subunits. Interacts with CARD15, but not with CARD4. Interacts with STAT3, but not with STAT1, STAT2 and STAT5A. Interacts with OLFM4.</text>
</comment>
<dbReference type="InterPro" id="IPR009346">
    <property type="entry name" value="GRIM-19"/>
</dbReference>
<evidence type="ECO:0000256" key="7">
    <source>
        <dbReference type="ARBA" id="ARBA00022792"/>
    </source>
</evidence>
<dbReference type="Gene3D" id="3.40.50.10260">
    <property type="entry name" value="YjeF N-terminal domain"/>
    <property type="match status" value="1"/>
</dbReference>
<keyword evidence="11 17" id="KW-0472">Membrane</keyword>
<dbReference type="FunFam" id="3.40.50.10260:FF:000004">
    <property type="entry name" value="yjeF N-terminal domain-containing protein 3"/>
    <property type="match status" value="1"/>
</dbReference>
<dbReference type="Pfam" id="PF06212">
    <property type="entry name" value="GRIM-19"/>
    <property type="match status" value="1"/>
</dbReference>
<dbReference type="Proteomes" id="UP000824219">
    <property type="component" value="Linkage Group LG20"/>
</dbReference>
<evidence type="ECO:0000256" key="16">
    <source>
        <dbReference type="ARBA" id="ARBA00082994"/>
    </source>
</evidence>
<evidence type="ECO:0000256" key="9">
    <source>
        <dbReference type="ARBA" id="ARBA00022989"/>
    </source>
</evidence>
<comment type="similarity">
    <text evidence="2">Belongs to the complex I NDUFA13 subunit family.</text>
</comment>